<dbReference type="InterPro" id="IPR036928">
    <property type="entry name" value="AS_sf"/>
</dbReference>
<dbReference type="Proteomes" id="UP000694866">
    <property type="component" value="Unplaced"/>
</dbReference>
<dbReference type="GO" id="GO:0012505">
    <property type="term" value="C:endomembrane system"/>
    <property type="evidence" value="ECO:0007669"/>
    <property type="project" value="TreeGrafter"/>
</dbReference>
<dbReference type="PANTHER" id="PTHR43372">
    <property type="entry name" value="FATTY-ACID AMIDE HYDROLASE"/>
    <property type="match status" value="1"/>
</dbReference>
<protein>
    <submittedName>
        <fullName evidence="5">Fatty-acid amide hydrolase 2 isoform X1</fullName>
    </submittedName>
</protein>
<dbReference type="PANTHER" id="PTHR43372:SF1">
    <property type="entry name" value="LD38433P"/>
    <property type="match status" value="1"/>
</dbReference>
<proteinExistence type="inferred from homology"/>
<reference evidence="5" key="1">
    <citation type="submission" date="2025-08" db="UniProtKB">
        <authorList>
            <consortium name="RefSeq"/>
        </authorList>
    </citation>
    <scope>IDENTIFICATION</scope>
    <source>
        <strain evidence="5">USDA-PBARC FA_bdor</strain>
        <tissue evidence="5">Whole organism</tissue>
    </source>
</reference>
<evidence type="ECO:0000313" key="4">
    <source>
        <dbReference type="Proteomes" id="UP000694866"/>
    </source>
</evidence>
<feature type="domain" description="Amidase" evidence="3">
    <location>
        <begin position="94"/>
        <end position="525"/>
    </location>
</feature>
<evidence type="ECO:0000313" key="5">
    <source>
        <dbReference type="RefSeq" id="XP_011305204.1"/>
    </source>
</evidence>
<name>A0A9R1U1W4_9HYME</name>
<dbReference type="PROSITE" id="PS00571">
    <property type="entry name" value="AMIDASES"/>
    <property type="match status" value="1"/>
</dbReference>
<organism evidence="4 5">
    <name type="scientific">Fopius arisanus</name>
    <dbReference type="NCBI Taxonomy" id="64838"/>
    <lineage>
        <taxon>Eukaryota</taxon>
        <taxon>Metazoa</taxon>
        <taxon>Ecdysozoa</taxon>
        <taxon>Arthropoda</taxon>
        <taxon>Hexapoda</taxon>
        <taxon>Insecta</taxon>
        <taxon>Pterygota</taxon>
        <taxon>Neoptera</taxon>
        <taxon>Endopterygota</taxon>
        <taxon>Hymenoptera</taxon>
        <taxon>Apocrita</taxon>
        <taxon>Ichneumonoidea</taxon>
        <taxon>Braconidae</taxon>
        <taxon>Opiinae</taxon>
        <taxon>Fopius</taxon>
    </lineage>
</organism>
<feature type="active site" description="Acyl-ester intermediate" evidence="2">
    <location>
        <position position="253"/>
    </location>
</feature>
<sequence length="549" mass="61316">MTKIMCTSITNHQQVDKLEGETMMETSKKLLCSLIRCIIVQLHYVFDCIIDFVFGLYYNGKEEKVPPIKNTILLESAIMLAEKIRNKKLSCQTVVNTFIERCKEVNGTINVIVDERYDEAMKEARRVDELLACDIDIDILKITKPFLGVPFTTKESNEAKGLLHSMGMVARKGHRSTQDATVIANVKESGAILIAKTNIPEMNLWVESRNLIYGQTNNPYNSTRAVGGSSGGDAAVTAACGVPFSVGSDIGGSIRMPAFFNGVFGLKPSERATPLRGIGLRTEDSADSMAEAGPICKCAEDLLPLLKIMITDKDLKEKLDTPVNIKKVRVFYQEGSGDLRASRINPEMRAALTKVVQHLEKAADSVQRIKLPGSEYSFRLWRYWMTQEGADFKSDITNRQSRTSASAELIKLIMNKSEITFAAILKLIDEDFFPKEDSEWAEEVTAEMKDYLMKKLGDNGVLVYPSSPFPASYHHSYFFRPYNFGYWCLFNVLRLPTCQVPMGLDSEGMPVGVQIVAAPQHDHLCIAIARELEKTFGGWVPPSMVMPQN</sequence>
<keyword evidence="5" id="KW-0378">Hydrolase</keyword>
<accession>A0A9R1U1W4</accession>
<evidence type="ECO:0000256" key="1">
    <source>
        <dbReference type="ARBA" id="ARBA00009199"/>
    </source>
</evidence>
<dbReference type="OrthoDB" id="6428749at2759"/>
<comment type="similarity">
    <text evidence="1">Belongs to the amidase family.</text>
</comment>
<dbReference type="KEGG" id="fas:105267797"/>
<dbReference type="GeneID" id="105267797"/>
<dbReference type="AlphaFoldDB" id="A0A9R1U1W4"/>
<dbReference type="PIRSF" id="PIRSF001221">
    <property type="entry name" value="Amidase_fungi"/>
    <property type="match status" value="1"/>
</dbReference>
<evidence type="ECO:0000256" key="2">
    <source>
        <dbReference type="PIRSR" id="PIRSR001221-1"/>
    </source>
</evidence>
<evidence type="ECO:0000259" key="3">
    <source>
        <dbReference type="Pfam" id="PF01425"/>
    </source>
</evidence>
<dbReference type="InterPro" id="IPR052739">
    <property type="entry name" value="FAAH2"/>
</dbReference>
<dbReference type="Gene3D" id="3.90.1300.10">
    <property type="entry name" value="Amidase signature (AS) domain"/>
    <property type="match status" value="1"/>
</dbReference>
<dbReference type="InterPro" id="IPR020556">
    <property type="entry name" value="Amidase_CS"/>
</dbReference>
<keyword evidence="4" id="KW-1185">Reference proteome</keyword>
<dbReference type="GO" id="GO:0016787">
    <property type="term" value="F:hydrolase activity"/>
    <property type="evidence" value="ECO:0007669"/>
    <property type="project" value="UniProtKB-KW"/>
</dbReference>
<dbReference type="RefSeq" id="XP_011305204.1">
    <property type="nucleotide sequence ID" value="XM_011306902.1"/>
</dbReference>
<feature type="active site" description="Charge relay system" evidence="2">
    <location>
        <position position="229"/>
    </location>
</feature>
<feature type="active site" description="Charge relay system" evidence="2">
    <location>
        <position position="154"/>
    </location>
</feature>
<dbReference type="InterPro" id="IPR023631">
    <property type="entry name" value="Amidase_dom"/>
</dbReference>
<dbReference type="Pfam" id="PF01425">
    <property type="entry name" value="Amidase"/>
    <property type="match status" value="1"/>
</dbReference>
<dbReference type="SUPFAM" id="SSF75304">
    <property type="entry name" value="Amidase signature (AS) enzymes"/>
    <property type="match status" value="1"/>
</dbReference>
<gene>
    <name evidence="5" type="primary">LOC105267797</name>
</gene>